<proteinExistence type="predicted"/>
<gene>
    <name evidence="2" type="ORF">BLL42_11440</name>
</gene>
<dbReference type="AlphaFoldDB" id="A0A1J0EK13"/>
<feature type="region of interest" description="Disordered" evidence="1">
    <location>
        <begin position="1"/>
        <end position="24"/>
    </location>
</feature>
<sequence length="92" mass="10521">MTDETPAARKTRLARERKRAERKRLKDKRLAMGASKLKMEIYSGTERELEQIRTAGAFDETEHALTATIHGVAELSRRDPAAFRALIQRRGQ</sequence>
<feature type="compositionally biased region" description="Basic residues" evidence="1">
    <location>
        <begin position="9"/>
        <end position="24"/>
    </location>
</feature>
<dbReference type="OrthoDB" id="7012063at2"/>
<dbReference type="Proteomes" id="UP000182567">
    <property type="component" value="Chromosome"/>
</dbReference>
<accession>A0A1J0EK13</accession>
<organism evidence="2 3">
    <name type="scientific">Pseudomonas frederiksbergensis</name>
    <dbReference type="NCBI Taxonomy" id="104087"/>
    <lineage>
        <taxon>Bacteria</taxon>
        <taxon>Pseudomonadati</taxon>
        <taxon>Pseudomonadota</taxon>
        <taxon>Gammaproteobacteria</taxon>
        <taxon>Pseudomonadales</taxon>
        <taxon>Pseudomonadaceae</taxon>
        <taxon>Pseudomonas</taxon>
    </lineage>
</organism>
<protein>
    <submittedName>
        <fullName evidence="2">Uncharacterized protein</fullName>
    </submittedName>
</protein>
<evidence type="ECO:0000313" key="3">
    <source>
        <dbReference type="Proteomes" id="UP000182567"/>
    </source>
</evidence>
<reference evidence="3" key="1">
    <citation type="submission" date="2016-10" db="EMBL/GenBank/DDBJ databases">
        <title>Pseudomonas frederiksbergensis ERGS4:02 complete genome.</title>
        <authorList>
            <person name="Kumar R."/>
            <person name="Acharya V."/>
            <person name="Singh D."/>
        </authorList>
    </citation>
    <scope>NUCLEOTIDE SEQUENCE [LARGE SCALE GENOMIC DNA]</scope>
    <source>
        <strain evidence="3">ERGS4:02</strain>
    </source>
</reference>
<evidence type="ECO:0000313" key="2">
    <source>
        <dbReference type="EMBL" id="APC16311.1"/>
    </source>
</evidence>
<name>A0A1J0EK13_9PSED</name>
<dbReference type="EMBL" id="CP017886">
    <property type="protein sequence ID" value="APC16311.1"/>
    <property type="molecule type" value="Genomic_DNA"/>
</dbReference>
<evidence type="ECO:0000256" key="1">
    <source>
        <dbReference type="SAM" id="MobiDB-lite"/>
    </source>
</evidence>